<proteinExistence type="inferred from homology"/>
<dbReference type="Pfam" id="PF00270">
    <property type="entry name" value="DEAD"/>
    <property type="match status" value="1"/>
</dbReference>
<evidence type="ECO:0000256" key="2">
    <source>
        <dbReference type="ARBA" id="ARBA00022763"/>
    </source>
</evidence>
<name>A0A429GLY6_9CREN</name>
<evidence type="ECO:0000259" key="13">
    <source>
        <dbReference type="PROSITE" id="PS51194"/>
    </source>
</evidence>
<evidence type="ECO:0000256" key="11">
    <source>
        <dbReference type="HAMAP-Rule" id="MF_00442"/>
    </source>
</evidence>
<evidence type="ECO:0000256" key="6">
    <source>
        <dbReference type="ARBA" id="ARBA00023125"/>
    </source>
</evidence>
<dbReference type="InterPro" id="IPR014001">
    <property type="entry name" value="Helicase_ATP-bd"/>
</dbReference>
<dbReference type="EMBL" id="RCOS01000087">
    <property type="protein sequence ID" value="RSN74733.1"/>
    <property type="molecule type" value="Genomic_DNA"/>
</dbReference>
<comment type="subunit">
    <text evidence="11">Monomer.</text>
</comment>
<reference evidence="14 15" key="1">
    <citation type="submission" date="2018-10" db="EMBL/GenBank/DDBJ databases">
        <title>Co-occurring genomic capacity for anaerobic methane metabolism and dissimilatory sulfite reduction discovered in the Korarchaeota.</title>
        <authorList>
            <person name="Mckay L.J."/>
            <person name="Dlakic M."/>
            <person name="Fields M.W."/>
            <person name="Delmont T.O."/>
            <person name="Eren A.M."/>
            <person name="Jay Z.J."/>
            <person name="Klingelsmith K.B."/>
            <person name="Rusch D.B."/>
            <person name="Inskeep W.P."/>
        </authorList>
    </citation>
    <scope>NUCLEOTIDE SEQUENCE [LARGE SCALE GENOMIC DNA]</scope>
    <source>
        <strain evidence="14 15">MDKW</strain>
    </source>
</reference>
<dbReference type="SUPFAM" id="SSF158702">
    <property type="entry name" value="Sec63 N-terminal domain-like"/>
    <property type="match status" value="1"/>
</dbReference>
<comment type="catalytic activity">
    <reaction evidence="9 11">
        <text>Couples ATP hydrolysis with the unwinding of duplex DNA by translocating in the 3'-5' direction.</text>
        <dbReference type="EC" id="5.6.2.4"/>
    </reaction>
</comment>
<dbReference type="InterPro" id="IPR048772">
    <property type="entry name" value="Hel308-like_dom4"/>
</dbReference>
<evidence type="ECO:0000313" key="15">
    <source>
        <dbReference type="Proteomes" id="UP000277582"/>
    </source>
</evidence>
<dbReference type="InterPro" id="IPR050474">
    <property type="entry name" value="Hel308_SKI2-like"/>
</dbReference>
<dbReference type="InterPro" id="IPR003583">
    <property type="entry name" value="Hlx-hairpin-Hlx_DNA-bd_motif"/>
</dbReference>
<keyword evidence="4 11" id="KW-0347">Helicase</keyword>
<dbReference type="EC" id="5.6.2.4" evidence="11"/>
<dbReference type="SMART" id="SM00490">
    <property type="entry name" value="HELICc"/>
    <property type="match status" value="1"/>
</dbReference>
<comment type="caution">
    <text evidence="14">The sequence shown here is derived from an EMBL/GenBank/DDBJ whole genome shotgun (WGS) entry which is preliminary data.</text>
</comment>
<keyword evidence="1 11" id="KW-0547">Nucleotide-binding</keyword>
<evidence type="ECO:0000256" key="10">
    <source>
        <dbReference type="ARBA" id="ARBA00048988"/>
    </source>
</evidence>
<dbReference type="Pfam" id="PF20470">
    <property type="entry name" value="HTH_61"/>
    <property type="match status" value="1"/>
</dbReference>
<dbReference type="PROSITE" id="PS51192">
    <property type="entry name" value="HELICASE_ATP_BIND_1"/>
    <property type="match status" value="1"/>
</dbReference>
<feature type="binding site" evidence="11">
    <location>
        <position position="32"/>
    </location>
    <ligand>
        <name>ATP</name>
        <dbReference type="ChEBI" id="CHEBI:30616"/>
    </ligand>
</feature>
<keyword evidence="2 11" id="KW-0227">DNA damage</keyword>
<dbReference type="PROSITE" id="PS51194">
    <property type="entry name" value="HELICASE_CTER"/>
    <property type="match status" value="1"/>
</dbReference>
<dbReference type="Pfam" id="PF00271">
    <property type="entry name" value="Helicase_C"/>
    <property type="match status" value="1"/>
</dbReference>
<evidence type="ECO:0000256" key="4">
    <source>
        <dbReference type="ARBA" id="ARBA00022806"/>
    </source>
</evidence>
<dbReference type="SUPFAM" id="SSF46785">
    <property type="entry name" value="Winged helix' DNA-binding domain"/>
    <property type="match status" value="1"/>
</dbReference>
<dbReference type="Proteomes" id="UP000277582">
    <property type="component" value="Unassembled WGS sequence"/>
</dbReference>
<feature type="domain" description="Helicase C-terminal" evidence="13">
    <location>
        <begin position="234"/>
        <end position="425"/>
    </location>
</feature>
<keyword evidence="6 11" id="KW-0238">DNA-binding</keyword>
<keyword evidence="5 11" id="KW-0067">ATP-binding</keyword>
<dbReference type="InterPro" id="IPR001650">
    <property type="entry name" value="Helicase_C-like"/>
</dbReference>
<dbReference type="InterPro" id="IPR046931">
    <property type="entry name" value="HTH_61"/>
</dbReference>
<dbReference type="SMART" id="SM00487">
    <property type="entry name" value="DEXDc"/>
    <property type="match status" value="1"/>
</dbReference>
<comment type="similarity">
    <text evidence="11">Belongs to the helicase family. Hel308 subfamily.</text>
</comment>
<dbReference type="InterPro" id="IPR022965">
    <property type="entry name" value="Helicase_Hel308"/>
</dbReference>
<dbReference type="SUPFAM" id="SSF52540">
    <property type="entry name" value="P-loop containing nucleoside triphosphate hydrolases"/>
    <property type="match status" value="2"/>
</dbReference>
<dbReference type="AlphaFoldDB" id="A0A429GLY6"/>
<dbReference type="CDD" id="cd18795">
    <property type="entry name" value="SF2_C_Ski2"/>
    <property type="match status" value="1"/>
</dbReference>
<evidence type="ECO:0000313" key="14">
    <source>
        <dbReference type="EMBL" id="RSN74733.1"/>
    </source>
</evidence>
<dbReference type="GO" id="GO:0043138">
    <property type="term" value="F:3'-5' DNA helicase activity"/>
    <property type="evidence" value="ECO:0007669"/>
    <property type="project" value="UniProtKB-UniRule"/>
</dbReference>
<keyword evidence="7 11" id="KW-0234">DNA repair</keyword>
<evidence type="ECO:0000256" key="1">
    <source>
        <dbReference type="ARBA" id="ARBA00022741"/>
    </source>
</evidence>
<evidence type="ECO:0000256" key="8">
    <source>
        <dbReference type="ARBA" id="ARBA00023235"/>
    </source>
</evidence>
<dbReference type="Gene3D" id="3.40.50.300">
    <property type="entry name" value="P-loop containing nucleotide triphosphate hydrolases"/>
    <property type="match status" value="2"/>
</dbReference>
<dbReference type="SMART" id="SM00278">
    <property type="entry name" value="HhH1"/>
    <property type="match status" value="2"/>
</dbReference>
<accession>A0A429GLY6</accession>
<evidence type="ECO:0000256" key="9">
    <source>
        <dbReference type="ARBA" id="ARBA00034617"/>
    </source>
</evidence>
<keyword evidence="15" id="KW-1185">Reference proteome</keyword>
<comment type="function">
    <text evidence="11">DNA-dependent ATPase and 3'-5' DNA helicase that may be involved in repair of stalled replication forks.</text>
</comment>
<dbReference type="GO" id="GO:0003677">
    <property type="term" value="F:DNA binding"/>
    <property type="evidence" value="ECO:0007669"/>
    <property type="project" value="UniProtKB-UniRule"/>
</dbReference>
<feature type="domain" description="Helicase ATP-binding" evidence="12">
    <location>
        <begin position="37"/>
        <end position="204"/>
    </location>
</feature>
<dbReference type="Pfam" id="PF21280">
    <property type="entry name" value="Helicase_dom4_arc"/>
    <property type="match status" value="1"/>
</dbReference>
<dbReference type="Gene3D" id="1.10.150.20">
    <property type="entry name" value="5' to 3' exonuclease, C-terminal subdomain"/>
    <property type="match status" value="1"/>
</dbReference>
<evidence type="ECO:0000256" key="3">
    <source>
        <dbReference type="ARBA" id="ARBA00022801"/>
    </source>
</evidence>
<dbReference type="GO" id="GO:0005524">
    <property type="term" value="F:ATP binding"/>
    <property type="evidence" value="ECO:0007669"/>
    <property type="project" value="UniProtKB-UniRule"/>
</dbReference>
<comment type="catalytic activity">
    <reaction evidence="10 11">
        <text>ATP + H2O = ADP + phosphate + H(+)</text>
        <dbReference type="Rhea" id="RHEA:13065"/>
        <dbReference type="ChEBI" id="CHEBI:15377"/>
        <dbReference type="ChEBI" id="CHEBI:15378"/>
        <dbReference type="ChEBI" id="CHEBI:30616"/>
        <dbReference type="ChEBI" id="CHEBI:43474"/>
        <dbReference type="ChEBI" id="CHEBI:456216"/>
        <dbReference type="EC" id="5.6.2.4"/>
    </reaction>
</comment>
<dbReference type="GO" id="GO:0006281">
    <property type="term" value="P:DNA repair"/>
    <property type="evidence" value="ECO:0007669"/>
    <property type="project" value="UniProtKB-UniRule"/>
</dbReference>
<evidence type="ECO:0000256" key="5">
    <source>
        <dbReference type="ARBA" id="ARBA00022840"/>
    </source>
</evidence>
<dbReference type="GO" id="GO:0016887">
    <property type="term" value="F:ATP hydrolysis activity"/>
    <property type="evidence" value="ECO:0007669"/>
    <property type="project" value="RHEA"/>
</dbReference>
<evidence type="ECO:0000259" key="12">
    <source>
        <dbReference type="PROSITE" id="PS51192"/>
    </source>
</evidence>
<dbReference type="InterPro" id="IPR036390">
    <property type="entry name" value="WH_DNA-bd_sf"/>
</dbReference>
<gene>
    <name evidence="11" type="primary">hel308</name>
    <name evidence="14" type="ORF">D6D85_07755</name>
</gene>
<keyword evidence="3 11" id="KW-0378">Hydrolase</keyword>
<dbReference type="InterPro" id="IPR027417">
    <property type="entry name" value="P-loop_NTPase"/>
</dbReference>
<dbReference type="Gene3D" id="1.10.3380.30">
    <property type="match status" value="1"/>
</dbReference>
<dbReference type="InterPro" id="IPR011545">
    <property type="entry name" value="DEAD/DEAH_box_helicase_dom"/>
</dbReference>
<organism evidence="14 15">
    <name type="scientific">Candidatus Methanodesulfokora washburnensis</name>
    <dbReference type="NCBI Taxonomy" id="2478471"/>
    <lineage>
        <taxon>Archaea</taxon>
        <taxon>Thermoproteota</taxon>
        <taxon>Candidatus Korarchaeia</taxon>
        <taxon>Candidatus Korarchaeia incertae sedis</taxon>
        <taxon>Candidatus Methanodesulfokora</taxon>
    </lineage>
</organism>
<dbReference type="HAMAP" id="MF_00442">
    <property type="entry name" value="Helicase_Hel308"/>
    <property type="match status" value="1"/>
</dbReference>
<protein>
    <recommendedName>
        <fullName evidence="11">ATP-dependent DNA helicase Hel308</fullName>
        <ecNumber evidence="11">5.6.2.4</ecNumber>
    </recommendedName>
    <alternativeName>
        <fullName evidence="11">DNA 3'-5' helicase Hel308</fullName>
    </alternativeName>
</protein>
<keyword evidence="8 11" id="KW-0413">Isomerase</keyword>
<dbReference type="PANTHER" id="PTHR47961">
    <property type="entry name" value="DNA POLYMERASE THETA, PUTATIVE (AFU_ORTHOLOGUE AFUA_1G05260)-RELATED"/>
    <property type="match status" value="1"/>
</dbReference>
<evidence type="ECO:0000256" key="7">
    <source>
        <dbReference type="ARBA" id="ARBA00023204"/>
    </source>
</evidence>
<sequence length="723" mass="81259">MTPLIRIEDLPLEDNVRRIISSWGITALYPPQAEVIKRGLHRSGNFILASATASGKTLIAEISSLYSLFRGEKVLYVVPLRALASEKYSEISNHLEPLGYKLRISVGDYDSSEEPLSSYDVIITTYEKLDSIIRHSPSWLKDVGAVVFDEIHYVGTVGRGAIVEMTIAKFMDSNPTARRIALSATITNLEELARWLEAEHISSSWRPVPLKTGVFNNDTILFDNGDIIKVDNKEDDDLINLLRSDICSSQTLIFCGQRKTAVNLAVKLANKIGERSKETEELSRRIAEADPYSSMHKVLSDVVAKGVAFHHAGLSHEIRSMVEEGFRGRVIRILTATPTLAAGVNLPARTVIIRDHKRYDQEVGFSTEIPVFEIKQMMGRAGRPLYDERGYGIIMAKSKREAKIIIDRYIKGIPEPIASRLNDMTQLRAQILSVIAMKGQIDMDGLRKFLSRTLFSVQIGVDRIRSAIKSIVEFLAKNGLIEVDDGIMVPTTLGRRTSELYIDPVSAIMMRNSVNRASSLLSAKKIDELESSLFQTLSFLPDMPPLGVTKGEVESFVEEEFNTLLPIEKLPIGSYIDVVRAVKSYYVLKSWIEEMREGEIERRFGVEPGDLHRFVETASWMLYSFSEVSKLCGKKDLAKFLLEESMRVQYGIRKDLIELVKLEGIGRVRARALYRSGFVSIREIARAKPEDLMKVPGIGEVLAKRIINDAKRRISYADPSNRE</sequence>
<dbReference type="PANTHER" id="PTHR47961:SF10">
    <property type="entry name" value="ATP-DEPENDENT DNA HELICASE HEL308"/>
    <property type="match status" value="1"/>
</dbReference>
<dbReference type="Pfam" id="PF14520">
    <property type="entry name" value="HHH_5"/>
    <property type="match status" value="1"/>
</dbReference>